<accession>A0A9Q0JYQ0</accession>
<name>A0A9Q0JYQ0_9MAGN</name>
<proteinExistence type="predicted"/>
<comment type="caution">
    <text evidence="1">The sequence shown here is derived from an EMBL/GenBank/DDBJ whole genome shotgun (WGS) entry which is preliminary data.</text>
</comment>
<reference evidence="1" key="1">
    <citation type="journal article" date="2023" name="Plant J.">
        <title>The genome of the king protea, Protea cynaroides.</title>
        <authorList>
            <person name="Chang J."/>
            <person name="Duong T.A."/>
            <person name="Schoeman C."/>
            <person name="Ma X."/>
            <person name="Roodt D."/>
            <person name="Barker N."/>
            <person name="Li Z."/>
            <person name="Van de Peer Y."/>
            <person name="Mizrachi E."/>
        </authorList>
    </citation>
    <scope>NUCLEOTIDE SEQUENCE</scope>
    <source>
        <tissue evidence="1">Young leaves</tissue>
    </source>
</reference>
<sequence>MQNHYGEGQAASHHGSSSALASCDVLLGRGFLPPFPFFQGDGFWILEEGKEKGVIVLEEEESFFFGMRSAAAAAILSLKMEFNRTMKNVTRSEISKLETCEALVLLFEREN</sequence>
<evidence type="ECO:0000313" key="2">
    <source>
        <dbReference type="Proteomes" id="UP001141806"/>
    </source>
</evidence>
<dbReference type="AlphaFoldDB" id="A0A9Q0JYQ0"/>
<dbReference type="Proteomes" id="UP001141806">
    <property type="component" value="Unassembled WGS sequence"/>
</dbReference>
<dbReference type="EMBL" id="JAMYWD010000011">
    <property type="protein sequence ID" value="KAJ4955520.1"/>
    <property type="molecule type" value="Genomic_DNA"/>
</dbReference>
<keyword evidence="2" id="KW-1185">Reference proteome</keyword>
<organism evidence="1 2">
    <name type="scientific">Protea cynaroides</name>
    <dbReference type="NCBI Taxonomy" id="273540"/>
    <lineage>
        <taxon>Eukaryota</taxon>
        <taxon>Viridiplantae</taxon>
        <taxon>Streptophyta</taxon>
        <taxon>Embryophyta</taxon>
        <taxon>Tracheophyta</taxon>
        <taxon>Spermatophyta</taxon>
        <taxon>Magnoliopsida</taxon>
        <taxon>Proteales</taxon>
        <taxon>Proteaceae</taxon>
        <taxon>Protea</taxon>
    </lineage>
</organism>
<protein>
    <submittedName>
        <fullName evidence="1">Uncharacterized protein</fullName>
    </submittedName>
</protein>
<gene>
    <name evidence="1" type="ORF">NE237_012303</name>
</gene>
<evidence type="ECO:0000313" key="1">
    <source>
        <dbReference type="EMBL" id="KAJ4955520.1"/>
    </source>
</evidence>